<dbReference type="EMBL" id="JAGFBS010000044">
    <property type="protein sequence ID" value="KAG6370801.1"/>
    <property type="molecule type" value="Genomic_DNA"/>
</dbReference>
<dbReference type="SUPFAM" id="SSF56112">
    <property type="entry name" value="Protein kinase-like (PK-like)"/>
    <property type="match status" value="1"/>
</dbReference>
<evidence type="ECO:0000313" key="6">
    <source>
        <dbReference type="Proteomes" id="UP000683000"/>
    </source>
</evidence>
<dbReference type="GO" id="GO:0004672">
    <property type="term" value="F:protein kinase activity"/>
    <property type="evidence" value="ECO:0007669"/>
    <property type="project" value="InterPro"/>
</dbReference>
<accession>A0A8I3A4I0</accession>
<keyword evidence="1" id="KW-0677">Repeat</keyword>
<dbReference type="GO" id="GO:0051017">
    <property type="term" value="P:actin filament bundle assembly"/>
    <property type="evidence" value="ECO:0007669"/>
    <property type="project" value="InterPro"/>
</dbReference>
<evidence type="ECO:0000256" key="2">
    <source>
        <dbReference type="ARBA" id="ARBA00023203"/>
    </source>
</evidence>
<dbReference type="InterPro" id="IPR011009">
    <property type="entry name" value="Kinase-like_dom_sf"/>
</dbReference>
<name>A0A8I3A4I0_9AGAM</name>
<feature type="region of interest" description="Disordered" evidence="3">
    <location>
        <begin position="172"/>
        <end position="213"/>
    </location>
</feature>
<sequence length="506" mass="55775">MEAIIAGDYHFEPEEYWCNLSETARKFVATCLTVDPEARPTAEQMLRHSWLTAEVPHFVDGANGEPADLLPHVRKAFNARRTRMFRFCFIQPKCILIAPIRAVRKAVFSMMAMKRMLMLAHHLTPEQHQLNEDVYQFKQESEKENLEHADVLHHHNSEMYDGTASRVFEGLEHTEESRVEEKESISQGPAATGSGPSSDQAPSIAPAETVKDNKEVTEKLATVSLAASAKKANVKPASLRSGLTRSALNQACSTCSRTSRIILQAFDNIAPGSVVWQRVSKPKGYADTSTVFGRRRGTRGHWDHAESEHAFPVQAGREYELCNGAWETERDAFGGGSSSMGPGRSYTVSFGNSCGSPLLLIHVETSVLTLRARSNITKTLMGPEDVTVLKHCRCLFDRQTVTGVGGKKSAEKATVDVALTSMLDVLPWDSESVLSGPRRPITDQEMLKWANSTVQKAKPSTRPIRSFKDPSITTGIFILGLLEALRPGIVDPALVINVHEHGDFAA</sequence>
<evidence type="ECO:0000256" key="3">
    <source>
        <dbReference type="SAM" id="MobiDB-lite"/>
    </source>
</evidence>
<dbReference type="InterPro" id="IPR039959">
    <property type="entry name" value="Fimbrin/Plastin"/>
</dbReference>
<proteinExistence type="predicted"/>
<dbReference type="PANTHER" id="PTHR19961:SF18">
    <property type="entry name" value="FI19014P1"/>
    <property type="match status" value="1"/>
</dbReference>
<comment type="caution">
    <text evidence="5">The sequence shown here is derived from an EMBL/GenBank/DDBJ whole genome shotgun (WGS) entry which is preliminary data.</text>
</comment>
<dbReference type="PANTHER" id="PTHR19961">
    <property type="entry name" value="FIMBRIN/PLASTIN"/>
    <property type="match status" value="1"/>
</dbReference>
<dbReference type="Gene3D" id="1.10.418.10">
    <property type="entry name" value="Calponin-like domain"/>
    <property type="match status" value="1"/>
</dbReference>
<protein>
    <recommendedName>
        <fullName evidence="4">Protein kinase domain-containing protein</fullName>
    </recommendedName>
</protein>
<dbReference type="PROSITE" id="PS50011">
    <property type="entry name" value="PROTEIN_KINASE_DOM"/>
    <property type="match status" value="1"/>
</dbReference>
<evidence type="ECO:0000313" key="5">
    <source>
        <dbReference type="EMBL" id="KAG6370801.1"/>
    </source>
</evidence>
<dbReference type="InterPro" id="IPR036872">
    <property type="entry name" value="CH_dom_sf"/>
</dbReference>
<dbReference type="GO" id="GO:0032432">
    <property type="term" value="C:actin filament bundle"/>
    <property type="evidence" value="ECO:0007669"/>
    <property type="project" value="TreeGrafter"/>
</dbReference>
<organism evidence="5 6">
    <name type="scientific">Boletus reticuloceps</name>
    <dbReference type="NCBI Taxonomy" id="495285"/>
    <lineage>
        <taxon>Eukaryota</taxon>
        <taxon>Fungi</taxon>
        <taxon>Dikarya</taxon>
        <taxon>Basidiomycota</taxon>
        <taxon>Agaricomycotina</taxon>
        <taxon>Agaricomycetes</taxon>
        <taxon>Agaricomycetidae</taxon>
        <taxon>Boletales</taxon>
        <taxon>Boletineae</taxon>
        <taxon>Boletaceae</taxon>
        <taxon>Boletoideae</taxon>
        <taxon>Boletus</taxon>
    </lineage>
</organism>
<dbReference type="Proteomes" id="UP000683000">
    <property type="component" value="Unassembled WGS sequence"/>
</dbReference>
<dbReference type="GO" id="GO:0005524">
    <property type="term" value="F:ATP binding"/>
    <property type="evidence" value="ECO:0007669"/>
    <property type="project" value="InterPro"/>
</dbReference>
<evidence type="ECO:0000256" key="1">
    <source>
        <dbReference type="ARBA" id="ARBA00022737"/>
    </source>
</evidence>
<feature type="compositionally biased region" description="Polar residues" evidence="3">
    <location>
        <begin position="185"/>
        <end position="201"/>
    </location>
</feature>
<dbReference type="OrthoDB" id="40902at2759"/>
<dbReference type="GO" id="GO:0005884">
    <property type="term" value="C:actin filament"/>
    <property type="evidence" value="ECO:0007669"/>
    <property type="project" value="TreeGrafter"/>
</dbReference>
<dbReference type="SUPFAM" id="SSF47576">
    <property type="entry name" value="Calponin-homology domain, CH-domain"/>
    <property type="match status" value="1"/>
</dbReference>
<evidence type="ECO:0000259" key="4">
    <source>
        <dbReference type="PROSITE" id="PS50011"/>
    </source>
</evidence>
<dbReference type="GO" id="GO:0051015">
    <property type="term" value="F:actin filament binding"/>
    <property type="evidence" value="ECO:0007669"/>
    <property type="project" value="InterPro"/>
</dbReference>
<keyword evidence="2" id="KW-0009">Actin-binding</keyword>
<dbReference type="Gene3D" id="1.10.510.10">
    <property type="entry name" value="Transferase(Phosphotransferase) domain 1"/>
    <property type="match status" value="1"/>
</dbReference>
<gene>
    <name evidence="5" type="ORF">JVT61DRAFT_11009</name>
</gene>
<dbReference type="AlphaFoldDB" id="A0A8I3A4I0"/>
<dbReference type="InterPro" id="IPR000719">
    <property type="entry name" value="Prot_kinase_dom"/>
</dbReference>
<dbReference type="GO" id="GO:0005737">
    <property type="term" value="C:cytoplasm"/>
    <property type="evidence" value="ECO:0007669"/>
    <property type="project" value="TreeGrafter"/>
</dbReference>
<feature type="domain" description="Protein kinase" evidence="4">
    <location>
        <begin position="1"/>
        <end position="51"/>
    </location>
</feature>
<dbReference type="GO" id="GO:0051639">
    <property type="term" value="P:actin filament network formation"/>
    <property type="evidence" value="ECO:0007669"/>
    <property type="project" value="TreeGrafter"/>
</dbReference>
<reference evidence="5" key="1">
    <citation type="submission" date="2021-03" db="EMBL/GenBank/DDBJ databases">
        <title>Evolutionary innovations through gain and loss of genes in the ectomycorrhizal Boletales.</title>
        <authorList>
            <person name="Wu G."/>
            <person name="Miyauchi S."/>
            <person name="Morin E."/>
            <person name="Yang Z.-L."/>
            <person name="Xu J."/>
            <person name="Martin F.M."/>
        </authorList>
    </citation>
    <scope>NUCLEOTIDE SEQUENCE</scope>
    <source>
        <strain evidence="5">BR01</strain>
    </source>
</reference>
<keyword evidence="6" id="KW-1185">Reference proteome</keyword>
<feature type="compositionally biased region" description="Basic and acidic residues" evidence="3">
    <location>
        <begin position="172"/>
        <end position="184"/>
    </location>
</feature>